<gene>
    <name evidence="2" type="ORF">A2942_01625</name>
</gene>
<name>A0A1G2DIT7_9BACT</name>
<keyword evidence="1" id="KW-0472">Membrane</keyword>
<evidence type="ECO:0000313" key="2">
    <source>
        <dbReference type="EMBL" id="OGZ12871.1"/>
    </source>
</evidence>
<dbReference type="Proteomes" id="UP000178534">
    <property type="component" value="Unassembled WGS sequence"/>
</dbReference>
<feature type="transmembrane region" description="Helical" evidence="1">
    <location>
        <begin position="80"/>
        <end position="101"/>
    </location>
</feature>
<dbReference type="AlphaFoldDB" id="A0A1G2DIT7"/>
<keyword evidence="1" id="KW-0812">Transmembrane</keyword>
<accession>A0A1G2DIT7</accession>
<dbReference type="EMBL" id="MHLP01000016">
    <property type="protein sequence ID" value="OGZ12871.1"/>
    <property type="molecule type" value="Genomic_DNA"/>
</dbReference>
<organism evidence="2 3">
    <name type="scientific">Candidatus Lloydbacteria bacterium RIFCSPLOWO2_01_FULL_50_20</name>
    <dbReference type="NCBI Taxonomy" id="1798665"/>
    <lineage>
        <taxon>Bacteria</taxon>
        <taxon>Candidatus Lloydiibacteriota</taxon>
    </lineage>
</organism>
<sequence length="105" mass="11872">MGQEQQLRLLFSFMFPTRYNYGAMINSSLAALNFQIPVTPLLLFAVMALVVAMWGIFTLIVRYHWKHYGAGKLEVFTMNFFYLGGSLILITLMGASALFYLTSAT</sequence>
<feature type="transmembrane region" description="Helical" evidence="1">
    <location>
        <begin position="41"/>
        <end position="60"/>
    </location>
</feature>
<protein>
    <submittedName>
        <fullName evidence="2">Uncharacterized protein</fullName>
    </submittedName>
</protein>
<evidence type="ECO:0000256" key="1">
    <source>
        <dbReference type="SAM" id="Phobius"/>
    </source>
</evidence>
<evidence type="ECO:0000313" key="3">
    <source>
        <dbReference type="Proteomes" id="UP000178534"/>
    </source>
</evidence>
<comment type="caution">
    <text evidence="2">The sequence shown here is derived from an EMBL/GenBank/DDBJ whole genome shotgun (WGS) entry which is preliminary data.</text>
</comment>
<reference evidence="2 3" key="1">
    <citation type="journal article" date="2016" name="Nat. Commun.">
        <title>Thousands of microbial genomes shed light on interconnected biogeochemical processes in an aquifer system.</title>
        <authorList>
            <person name="Anantharaman K."/>
            <person name="Brown C.T."/>
            <person name="Hug L.A."/>
            <person name="Sharon I."/>
            <person name="Castelle C.J."/>
            <person name="Probst A.J."/>
            <person name="Thomas B.C."/>
            <person name="Singh A."/>
            <person name="Wilkins M.J."/>
            <person name="Karaoz U."/>
            <person name="Brodie E.L."/>
            <person name="Williams K.H."/>
            <person name="Hubbard S.S."/>
            <person name="Banfield J.F."/>
        </authorList>
    </citation>
    <scope>NUCLEOTIDE SEQUENCE [LARGE SCALE GENOMIC DNA]</scope>
</reference>
<proteinExistence type="predicted"/>
<keyword evidence="1" id="KW-1133">Transmembrane helix</keyword>
<dbReference type="STRING" id="1798665.A2942_01625"/>